<dbReference type="GO" id="GO:0005737">
    <property type="term" value="C:cytoplasm"/>
    <property type="evidence" value="ECO:0007669"/>
    <property type="project" value="TreeGrafter"/>
</dbReference>
<dbReference type="Gene3D" id="1.25.10.10">
    <property type="entry name" value="Leucine-rich Repeat Variant"/>
    <property type="match status" value="1"/>
</dbReference>
<name>A0AAD4MMY2_9BILA</name>
<evidence type="ECO:0000313" key="3">
    <source>
        <dbReference type="EMBL" id="KAI1699394.1"/>
    </source>
</evidence>
<evidence type="ECO:0000256" key="1">
    <source>
        <dbReference type="SAM" id="MobiDB-lite"/>
    </source>
</evidence>
<dbReference type="Proteomes" id="UP001201812">
    <property type="component" value="Unassembled WGS sequence"/>
</dbReference>
<keyword evidence="4" id="KW-1185">Reference proteome</keyword>
<sequence length="108" mass="11817">MDSTSVSGTEEGTIRCRIQYINDLDPFLQSTNSLTREPMKPLLYPMNLHTPVGEQLPDIIRQLKAPQKPGDAALQLSPTASGDLGSLLDSDLSLSEQPDELQVLQNDP</sequence>
<proteinExistence type="predicted"/>
<dbReference type="InterPro" id="IPR011989">
    <property type="entry name" value="ARM-like"/>
</dbReference>
<feature type="compositionally biased region" description="Low complexity" evidence="1">
    <location>
        <begin position="81"/>
        <end position="95"/>
    </location>
</feature>
<protein>
    <submittedName>
        <fullName evidence="3">FH1/FH2 domain-containing protein 3</fullName>
    </submittedName>
</protein>
<evidence type="ECO:0000313" key="4">
    <source>
        <dbReference type="Proteomes" id="UP001201812"/>
    </source>
</evidence>
<gene>
    <name evidence="3" type="ORF">DdX_17342</name>
</gene>
<dbReference type="GO" id="GO:0030866">
    <property type="term" value="P:cortical actin cytoskeleton organization"/>
    <property type="evidence" value="ECO:0007669"/>
    <property type="project" value="TreeGrafter"/>
</dbReference>
<accession>A0AAD4MMY2</accession>
<dbReference type="GO" id="GO:0051015">
    <property type="term" value="F:actin filament binding"/>
    <property type="evidence" value="ECO:0007669"/>
    <property type="project" value="TreeGrafter"/>
</dbReference>
<reference evidence="3" key="1">
    <citation type="submission" date="2022-01" db="EMBL/GenBank/DDBJ databases">
        <title>Genome Sequence Resource for Two Populations of Ditylenchus destructor, the Migratory Endoparasitic Phytonematode.</title>
        <authorList>
            <person name="Zhang H."/>
            <person name="Lin R."/>
            <person name="Xie B."/>
        </authorList>
    </citation>
    <scope>NUCLEOTIDE SEQUENCE</scope>
    <source>
        <strain evidence="3">BazhouSP</strain>
    </source>
</reference>
<organism evidence="3 4">
    <name type="scientific">Ditylenchus destructor</name>
    <dbReference type="NCBI Taxonomy" id="166010"/>
    <lineage>
        <taxon>Eukaryota</taxon>
        <taxon>Metazoa</taxon>
        <taxon>Ecdysozoa</taxon>
        <taxon>Nematoda</taxon>
        <taxon>Chromadorea</taxon>
        <taxon>Rhabditida</taxon>
        <taxon>Tylenchina</taxon>
        <taxon>Tylenchomorpha</taxon>
        <taxon>Sphaerularioidea</taxon>
        <taxon>Anguinidae</taxon>
        <taxon>Anguininae</taxon>
        <taxon>Ditylenchus</taxon>
    </lineage>
</organism>
<feature type="region of interest" description="Disordered" evidence="1">
    <location>
        <begin position="65"/>
        <end position="108"/>
    </location>
</feature>
<feature type="domain" description="FHOD1 N-terminal GTPase-binding" evidence="2">
    <location>
        <begin position="16"/>
        <end position="107"/>
    </location>
</feature>
<dbReference type="PANTHER" id="PTHR45920">
    <property type="entry name" value="FORMIN HOMOLOGY 2 DOMAIN CONTAINING, ISOFORM I"/>
    <property type="match status" value="1"/>
</dbReference>
<dbReference type="PANTHER" id="PTHR45920:SF4">
    <property type="entry name" value="FORMIN HOMOLOGY 2 DOMAIN CONTAINING, ISOFORM I"/>
    <property type="match status" value="1"/>
</dbReference>
<evidence type="ECO:0000259" key="2">
    <source>
        <dbReference type="Pfam" id="PF18382"/>
    </source>
</evidence>
<dbReference type="AlphaFoldDB" id="A0AAD4MMY2"/>
<dbReference type="EMBL" id="JAKKPZ010000180">
    <property type="protein sequence ID" value="KAI1699394.1"/>
    <property type="molecule type" value="Genomic_DNA"/>
</dbReference>
<dbReference type="GO" id="GO:0005856">
    <property type="term" value="C:cytoskeleton"/>
    <property type="evidence" value="ECO:0007669"/>
    <property type="project" value="TreeGrafter"/>
</dbReference>
<dbReference type="InterPro" id="IPR041387">
    <property type="entry name" value="FHOD1_GBD_N"/>
</dbReference>
<comment type="caution">
    <text evidence="3">The sequence shown here is derived from an EMBL/GenBank/DDBJ whole genome shotgun (WGS) entry which is preliminary data.</text>
</comment>
<dbReference type="Pfam" id="PF18382">
    <property type="entry name" value="Formin_GBD_N"/>
    <property type="match status" value="1"/>
</dbReference>